<dbReference type="PANTHER" id="PTHR45527:SF1">
    <property type="entry name" value="FATTY ACID SYNTHASE"/>
    <property type="match status" value="1"/>
</dbReference>
<dbReference type="Pfam" id="PF00668">
    <property type="entry name" value="Condensation"/>
    <property type="match status" value="1"/>
</dbReference>
<sequence>MSASFVGKNCFVLNLYAQFARLQADVMAQTRITNPVGIEDVYPCSPMQQEVLLDQISDSSEAYHTRRVCEITDYELGQVDLDKGERAWAAVVKRHDILRIVFVESSSVAACETSPFFQAVLKKPKVNIRRLSIQGEDDGQVVSVFVEWEGDVLIYTTKQPQHRVTICTTATGKIYFNLDVNPAIVNAFTLNLLFRDLVREYGVLGDSGIDYEMTSVKQHTSSSYGDFVSLFLQPPSGLIGALEYWKTRHEGVQPCFLDAPLAGVDVKRRKTKVLRSVFEAEEVSRLQRSSDTHSAPLANMTQLAWAVVLSRFIGLTDVVFGYLTGGRDVPVPGIEQIAGPTVHMMVSRVKLDTSRGLVDSVKGVQEDTLEGMVCRGVMVGEVEHGLGLEYGELFGTTVSFNSRRQISSNGSVEKGLMLTEMEISAGYELRDSEFNLEVVGELLLEGSLGVFKKTDESLAVYPAFISTHNLHLQTQNGTRQVRQMYRTGDLVRQNIKDGSLTVVGRKDDPQNKIRGQRASSAQTVHSSVLKQCSARPDSFAVCAWDGNLTYAELEEQSHLLAKRLAARGAGLESAVVVMTEKSKWAVIAQLAVLRAGGVVVSVNPEHPLQRIQGLVRDTDAKIILTTCLTNGHHGQQLDNVLVMDQEESREQDGNDYSRVVMIPPVTSANAAFIIFTSGSTGKPKGVVLEHGAMVGSLKALASRFGVNEKSRVLQFSTYTSRLTLIMGGCVCISSEQDRLSNLAGTMKNMDVNFSLLTPTVAGLLDGPEQVETLETLVWGLYCCGC</sequence>
<keyword evidence="6" id="KW-1185">Reference proteome</keyword>
<organism evidence="5 6">
    <name type="scientific">Podospora fimiseda</name>
    <dbReference type="NCBI Taxonomy" id="252190"/>
    <lineage>
        <taxon>Eukaryota</taxon>
        <taxon>Fungi</taxon>
        <taxon>Dikarya</taxon>
        <taxon>Ascomycota</taxon>
        <taxon>Pezizomycotina</taxon>
        <taxon>Sordariomycetes</taxon>
        <taxon>Sordariomycetidae</taxon>
        <taxon>Sordariales</taxon>
        <taxon>Podosporaceae</taxon>
        <taxon>Podospora</taxon>
    </lineage>
</organism>
<dbReference type="GO" id="GO:0005737">
    <property type="term" value="C:cytoplasm"/>
    <property type="evidence" value="ECO:0007669"/>
    <property type="project" value="TreeGrafter"/>
</dbReference>
<comment type="caution">
    <text evidence="5">The sequence shown here is derived from an EMBL/GenBank/DDBJ whole genome shotgun (WGS) entry which is preliminary data.</text>
</comment>
<dbReference type="InterPro" id="IPR042099">
    <property type="entry name" value="ANL_N_sf"/>
</dbReference>
<dbReference type="Pfam" id="PF00501">
    <property type="entry name" value="AMP-binding"/>
    <property type="match status" value="1"/>
</dbReference>
<dbReference type="AlphaFoldDB" id="A0AAN7GXJ7"/>
<reference evidence="5" key="2">
    <citation type="submission" date="2023-05" db="EMBL/GenBank/DDBJ databases">
        <authorList>
            <consortium name="Lawrence Berkeley National Laboratory"/>
            <person name="Steindorff A."/>
            <person name="Hensen N."/>
            <person name="Bonometti L."/>
            <person name="Westerberg I."/>
            <person name="Brannstrom I.O."/>
            <person name="Guillou S."/>
            <person name="Cros-Aarteil S."/>
            <person name="Calhoun S."/>
            <person name="Haridas S."/>
            <person name="Kuo A."/>
            <person name="Mondo S."/>
            <person name="Pangilinan J."/>
            <person name="Riley R."/>
            <person name="Labutti K."/>
            <person name="Andreopoulos B."/>
            <person name="Lipzen A."/>
            <person name="Chen C."/>
            <person name="Yanf M."/>
            <person name="Daum C."/>
            <person name="Ng V."/>
            <person name="Clum A."/>
            <person name="Ohm R."/>
            <person name="Martin F."/>
            <person name="Silar P."/>
            <person name="Natvig D."/>
            <person name="Lalanne C."/>
            <person name="Gautier V."/>
            <person name="Ament-Velasquez S.L."/>
            <person name="Kruys A."/>
            <person name="Hutchinson M.I."/>
            <person name="Powell A.J."/>
            <person name="Barry K."/>
            <person name="Miller A.N."/>
            <person name="Grigoriev I.V."/>
            <person name="Debuchy R."/>
            <person name="Gladieux P."/>
            <person name="Thoren M.H."/>
            <person name="Johannesson H."/>
        </authorList>
    </citation>
    <scope>NUCLEOTIDE SEQUENCE</scope>
    <source>
        <strain evidence="5">CBS 990.96</strain>
    </source>
</reference>
<dbReference type="SUPFAM" id="SSF56801">
    <property type="entry name" value="Acetyl-CoA synthetase-like"/>
    <property type="match status" value="2"/>
</dbReference>
<evidence type="ECO:0000256" key="2">
    <source>
        <dbReference type="ARBA" id="ARBA00022553"/>
    </source>
</evidence>
<dbReference type="GO" id="GO:0031177">
    <property type="term" value="F:phosphopantetheine binding"/>
    <property type="evidence" value="ECO:0007669"/>
    <property type="project" value="TreeGrafter"/>
</dbReference>
<feature type="domain" description="AMP-dependent synthetase/ligase" evidence="3">
    <location>
        <begin position="530"/>
        <end position="763"/>
    </location>
</feature>
<dbReference type="SUPFAM" id="SSF52777">
    <property type="entry name" value="CoA-dependent acyltransferases"/>
    <property type="match status" value="2"/>
</dbReference>
<dbReference type="GO" id="GO:0044550">
    <property type="term" value="P:secondary metabolite biosynthetic process"/>
    <property type="evidence" value="ECO:0007669"/>
    <property type="project" value="TreeGrafter"/>
</dbReference>
<evidence type="ECO:0000256" key="1">
    <source>
        <dbReference type="ARBA" id="ARBA00022450"/>
    </source>
</evidence>
<dbReference type="PROSITE" id="PS00455">
    <property type="entry name" value="AMP_BINDING"/>
    <property type="match status" value="1"/>
</dbReference>
<gene>
    <name evidence="5" type="ORF">QBC38DRAFT_487579</name>
</gene>
<dbReference type="PANTHER" id="PTHR45527">
    <property type="entry name" value="NONRIBOSOMAL PEPTIDE SYNTHETASE"/>
    <property type="match status" value="1"/>
</dbReference>
<proteinExistence type="predicted"/>
<accession>A0AAN7GXJ7</accession>
<evidence type="ECO:0000259" key="3">
    <source>
        <dbReference type="Pfam" id="PF00501"/>
    </source>
</evidence>
<dbReference type="Gene3D" id="3.30.559.10">
    <property type="entry name" value="Chloramphenicol acetyltransferase-like domain"/>
    <property type="match status" value="1"/>
</dbReference>
<reference evidence="5" key="1">
    <citation type="journal article" date="2023" name="Mol. Phylogenet. Evol.">
        <title>Genome-scale phylogeny and comparative genomics of the fungal order Sordariales.</title>
        <authorList>
            <person name="Hensen N."/>
            <person name="Bonometti L."/>
            <person name="Westerberg I."/>
            <person name="Brannstrom I.O."/>
            <person name="Guillou S."/>
            <person name="Cros-Aarteil S."/>
            <person name="Calhoun S."/>
            <person name="Haridas S."/>
            <person name="Kuo A."/>
            <person name="Mondo S."/>
            <person name="Pangilinan J."/>
            <person name="Riley R."/>
            <person name="LaButti K."/>
            <person name="Andreopoulos B."/>
            <person name="Lipzen A."/>
            <person name="Chen C."/>
            <person name="Yan M."/>
            <person name="Daum C."/>
            <person name="Ng V."/>
            <person name="Clum A."/>
            <person name="Steindorff A."/>
            <person name="Ohm R.A."/>
            <person name="Martin F."/>
            <person name="Silar P."/>
            <person name="Natvig D.O."/>
            <person name="Lalanne C."/>
            <person name="Gautier V."/>
            <person name="Ament-Velasquez S.L."/>
            <person name="Kruys A."/>
            <person name="Hutchinson M.I."/>
            <person name="Powell A.J."/>
            <person name="Barry K."/>
            <person name="Miller A.N."/>
            <person name="Grigoriev I.V."/>
            <person name="Debuchy R."/>
            <person name="Gladieux P."/>
            <person name="Hiltunen Thoren M."/>
            <person name="Johannesson H."/>
        </authorList>
    </citation>
    <scope>NUCLEOTIDE SEQUENCE</scope>
    <source>
        <strain evidence="5">CBS 990.96</strain>
    </source>
</reference>
<dbReference type="Gene3D" id="3.40.50.12780">
    <property type="entry name" value="N-terminal domain of ligase-like"/>
    <property type="match status" value="1"/>
</dbReference>
<evidence type="ECO:0008006" key="7">
    <source>
        <dbReference type="Google" id="ProtNLM"/>
    </source>
</evidence>
<evidence type="ECO:0000313" key="5">
    <source>
        <dbReference type="EMBL" id="KAK4223519.1"/>
    </source>
</evidence>
<dbReference type="GO" id="GO:0043041">
    <property type="term" value="P:amino acid activation for nonribosomal peptide biosynthetic process"/>
    <property type="evidence" value="ECO:0007669"/>
    <property type="project" value="TreeGrafter"/>
</dbReference>
<dbReference type="InterPro" id="IPR000873">
    <property type="entry name" value="AMP-dep_synth/lig_dom"/>
</dbReference>
<evidence type="ECO:0000259" key="4">
    <source>
        <dbReference type="Pfam" id="PF00668"/>
    </source>
</evidence>
<dbReference type="Proteomes" id="UP001301958">
    <property type="component" value="Unassembled WGS sequence"/>
</dbReference>
<dbReference type="EMBL" id="MU865424">
    <property type="protein sequence ID" value="KAK4223519.1"/>
    <property type="molecule type" value="Genomic_DNA"/>
</dbReference>
<keyword evidence="1" id="KW-0596">Phosphopantetheine</keyword>
<dbReference type="GO" id="GO:0016874">
    <property type="term" value="F:ligase activity"/>
    <property type="evidence" value="ECO:0007669"/>
    <property type="project" value="UniProtKB-KW"/>
</dbReference>
<name>A0AAN7GXJ7_9PEZI</name>
<dbReference type="InterPro" id="IPR023213">
    <property type="entry name" value="CAT-like_dom_sf"/>
</dbReference>
<evidence type="ECO:0000313" key="6">
    <source>
        <dbReference type="Proteomes" id="UP001301958"/>
    </source>
</evidence>
<feature type="domain" description="Condensation" evidence="4">
    <location>
        <begin position="39"/>
        <end position="441"/>
    </location>
</feature>
<keyword evidence="2" id="KW-0597">Phosphoprotein</keyword>
<dbReference type="InterPro" id="IPR001242">
    <property type="entry name" value="Condensation_dom"/>
</dbReference>
<dbReference type="Gene3D" id="3.30.559.30">
    <property type="entry name" value="Nonribosomal peptide synthetase, condensation domain"/>
    <property type="match status" value="1"/>
</dbReference>
<dbReference type="InterPro" id="IPR020845">
    <property type="entry name" value="AMP-binding_CS"/>
</dbReference>
<protein>
    <recommendedName>
        <fullName evidence="7">AMP-dependent synthetase/ligase domain-containing protein</fullName>
    </recommendedName>
</protein>